<evidence type="ECO:0000256" key="1">
    <source>
        <dbReference type="ARBA" id="ARBA00022750"/>
    </source>
</evidence>
<dbReference type="SUPFAM" id="SSF56672">
    <property type="entry name" value="DNA/RNA polymerases"/>
    <property type="match status" value="1"/>
</dbReference>
<feature type="domain" description="Reverse transcriptase" evidence="2">
    <location>
        <begin position="509"/>
        <end position="610"/>
    </location>
</feature>
<dbReference type="InterPro" id="IPR043502">
    <property type="entry name" value="DNA/RNA_pol_sf"/>
</dbReference>
<protein>
    <submittedName>
        <fullName evidence="3">Peptidase aspartic domain-containing protein</fullName>
    </submittedName>
</protein>
<evidence type="ECO:0000313" key="4">
    <source>
        <dbReference type="Proteomes" id="UP000030755"/>
    </source>
</evidence>
<dbReference type="Proteomes" id="UP000030755">
    <property type="component" value="Unassembled WGS sequence"/>
</dbReference>
<dbReference type="Gene3D" id="2.40.70.10">
    <property type="entry name" value="Acid Proteases"/>
    <property type="match status" value="1"/>
</dbReference>
<evidence type="ECO:0000313" key="3">
    <source>
        <dbReference type="EMBL" id="EPZ31191.1"/>
    </source>
</evidence>
<dbReference type="InterPro" id="IPR001969">
    <property type="entry name" value="Aspartic_peptidase_AS"/>
</dbReference>
<accession>A0A075AR55</accession>
<keyword evidence="1" id="KW-0645">Protease</keyword>
<gene>
    <name evidence="3" type="ORF">O9G_001103</name>
</gene>
<dbReference type="PROSITE" id="PS00141">
    <property type="entry name" value="ASP_PROTEASE"/>
    <property type="match status" value="1"/>
</dbReference>
<dbReference type="CDD" id="cd01647">
    <property type="entry name" value="RT_LTR"/>
    <property type="match status" value="1"/>
</dbReference>
<proteinExistence type="predicted"/>
<dbReference type="InterPro" id="IPR000477">
    <property type="entry name" value="RT_dom"/>
</dbReference>
<dbReference type="GO" id="GO:0006508">
    <property type="term" value="P:proteolysis"/>
    <property type="evidence" value="ECO:0007669"/>
    <property type="project" value="InterPro"/>
</dbReference>
<dbReference type="Gene3D" id="3.10.10.10">
    <property type="entry name" value="HIV Type 1 Reverse Transcriptase, subunit A, domain 1"/>
    <property type="match status" value="1"/>
</dbReference>
<dbReference type="PANTHER" id="PTHR24559">
    <property type="entry name" value="TRANSPOSON TY3-I GAG-POL POLYPROTEIN"/>
    <property type="match status" value="1"/>
</dbReference>
<reference evidence="3 4" key="1">
    <citation type="journal article" date="2013" name="Curr. Biol.">
        <title>Shared signatures of parasitism and phylogenomics unite Cryptomycota and microsporidia.</title>
        <authorList>
            <person name="James T.Y."/>
            <person name="Pelin A."/>
            <person name="Bonen L."/>
            <person name="Ahrendt S."/>
            <person name="Sain D."/>
            <person name="Corradi N."/>
            <person name="Stajich J.E."/>
        </authorList>
    </citation>
    <scope>NUCLEOTIDE SEQUENCE [LARGE SCALE GENOMIC DNA]</scope>
    <source>
        <strain evidence="3 4">CSF55</strain>
    </source>
</reference>
<sequence length="616" mass="69835">MNVFTVATPTPAVKNGIVQSVERDGSKVICDCDGNRLKINFGNGGMRVEAERRFQEKTNQPRAMLFKMQEAPRMPSENDVFVRIMKEKEVTLKLPETMPIPRPPALEMKKKTMHKSPAEQIVDTKAIMNRILSQKVEMSIEQILGASPIPVEAVKVNAVSQEEMEHVEEMHEAIVRRFRSEGIYRTKVVKVPAKVGGVEVEVTIDSGSEINVMSESVYLQLLGGIDAKATINMLNPNGSWLHSCTTHYFSWGKPFECAASVITQNFPNGDVQLDIQGADGKSCQLKCNVMNGVAWKGTAKTQLFRMQEDSAEEIVESSEKSPSFGEEIEINEENDVNKFIKNGEKLLFEIDMNIAKSFRGKVNKIPKSERKQKTPQETMVPEDVAVKLDQVEEMAAERRESMRKLTDEQLDMLTSSTLLNEKEREALRILLKKYESIFTFDDNLKGKLSSEIFKPVRIHVVEHTPWKRPCPKYVAKELADVIALLRKKLDAGFLEYCESAYANRWFVLRKRNGSLRMIQRVIPLNIVTIRDCAHIPNCDKMSERFAGGRVYSMLDFYSFFDRIPIDVKDRDLTAMNTPVGFVRVTCLPQGWTNSVAVAQRVNTTVLRDLIPETCDI</sequence>
<dbReference type="EMBL" id="KE561300">
    <property type="protein sequence ID" value="EPZ31191.1"/>
    <property type="molecule type" value="Genomic_DNA"/>
</dbReference>
<dbReference type="InterPro" id="IPR053134">
    <property type="entry name" value="RNA-dir_DNA_polymerase"/>
</dbReference>
<keyword evidence="1" id="KW-0378">Hydrolase</keyword>
<name>A0A075AR55_ROZAC</name>
<dbReference type="Pfam" id="PF00078">
    <property type="entry name" value="RVT_1"/>
    <property type="match status" value="1"/>
</dbReference>
<dbReference type="HOGENOM" id="CLU_443550_0_0_1"/>
<dbReference type="PANTHER" id="PTHR24559:SF444">
    <property type="entry name" value="REVERSE TRANSCRIPTASE DOMAIN-CONTAINING PROTEIN"/>
    <property type="match status" value="1"/>
</dbReference>
<dbReference type="STRING" id="988480.A0A075AR55"/>
<organism evidence="3 4">
    <name type="scientific">Rozella allomycis (strain CSF55)</name>
    <dbReference type="NCBI Taxonomy" id="988480"/>
    <lineage>
        <taxon>Eukaryota</taxon>
        <taxon>Fungi</taxon>
        <taxon>Fungi incertae sedis</taxon>
        <taxon>Cryptomycota</taxon>
        <taxon>Cryptomycota incertae sedis</taxon>
        <taxon>Rozella</taxon>
    </lineage>
</organism>
<dbReference type="GO" id="GO:0004190">
    <property type="term" value="F:aspartic-type endopeptidase activity"/>
    <property type="evidence" value="ECO:0007669"/>
    <property type="project" value="UniProtKB-KW"/>
</dbReference>
<dbReference type="InterPro" id="IPR021109">
    <property type="entry name" value="Peptidase_aspartic_dom_sf"/>
</dbReference>
<dbReference type="AlphaFoldDB" id="A0A075AR55"/>
<keyword evidence="4" id="KW-1185">Reference proteome</keyword>
<keyword evidence="1" id="KW-0064">Aspartyl protease</keyword>
<dbReference type="OrthoDB" id="5599163at2759"/>
<evidence type="ECO:0000259" key="2">
    <source>
        <dbReference type="Pfam" id="PF00078"/>
    </source>
</evidence>